<dbReference type="Pfam" id="PF07980">
    <property type="entry name" value="SusD_RagB"/>
    <property type="match status" value="1"/>
</dbReference>
<dbReference type="InterPro" id="IPR011990">
    <property type="entry name" value="TPR-like_helical_dom_sf"/>
</dbReference>
<comment type="caution">
    <text evidence="9">The sequence shown here is derived from an EMBL/GenBank/DDBJ whole genome shotgun (WGS) entry which is preliminary data.</text>
</comment>
<dbReference type="PROSITE" id="PS51257">
    <property type="entry name" value="PROKAR_LIPOPROTEIN"/>
    <property type="match status" value="1"/>
</dbReference>
<dbReference type="Pfam" id="PF14322">
    <property type="entry name" value="SusD-like_3"/>
    <property type="match status" value="1"/>
</dbReference>
<gene>
    <name evidence="9" type="ORF">F2S36_07235</name>
</gene>
<accession>A0A9P4DNZ0</accession>
<dbReference type="InterPro" id="IPR012944">
    <property type="entry name" value="SusD_RagB_dom"/>
</dbReference>
<keyword evidence="5" id="KW-0998">Cell outer membrane</keyword>
<evidence type="ECO:0000313" key="10">
    <source>
        <dbReference type="Proteomes" id="UP000323119"/>
    </source>
</evidence>
<feature type="signal peptide" evidence="6">
    <location>
        <begin position="1"/>
        <end position="24"/>
    </location>
</feature>
<dbReference type="Gene3D" id="1.25.40.390">
    <property type="match status" value="1"/>
</dbReference>
<organism evidence="9 10">
    <name type="scientific">Alistipes onderdonkii</name>
    <dbReference type="NCBI Taxonomy" id="328813"/>
    <lineage>
        <taxon>Bacteria</taxon>
        <taxon>Pseudomonadati</taxon>
        <taxon>Bacteroidota</taxon>
        <taxon>Bacteroidia</taxon>
        <taxon>Bacteroidales</taxon>
        <taxon>Rikenellaceae</taxon>
        <taxon>Alistipes</taxon>
    </lineage>
</organism>
<comment type="subcellular location">
    <subcellularLocation>
        <location evidence="1">Cell outer membrane</location>
    </subcellularLocation>
</comment>
<protein>
    <submittedName>
        <fullName evidence="9">RagB/SusD family nutrient uptake outer membrane protein</fullName>
    </submittedName>
</protein>
<proteinExistence type="inferred from homology"/>
<name>A0A9P4DNZ0_9BACT</name>
<feature type="domain" description="SusD-like N-terminal" evidence="8">
    <location>
        <begin position="23"/>
        <end position="228"/>
    </location>
</feature>
<keyword evidence="4" id="KW-0472">Membrane</keyword>
<evidence type="ECO:0000256" key="5">
    <source>
        <dbReference type="ARBA" id="ARBA00023237"/>
    </source>
</evidence>
<dbReference type="RefSeq" id="WP_055204482.1">
    <property type="nucleotide sequence ID" value="NZ_JADMQE010000003.1"/>
</dbReference>
<reference evidence="9 10" key="1">
    <citation type="journal article" date="2019" name="Nat. Med.">
        <title>A library of human gut bacterial isolates paired with longitudinal multiomics data enables mechanistic microbiome research.</title>
        <authorList>
            <person name="Poyet M."/>
            <person name="Groussin M."/>
            <person name="Gibbons S.M."/>
            <person name="Avila-Pacheco J."/>
            <person name="Jiang X."/>
            <person name="Kearney S.M."/>
            <person name="Perrotta A.R."/>
            <person name="Berdy B."/>
            <person name="Zhao S."/>
            <person name="Lieberman T.D."/>
            <person name="Swanson P.K."/>
            <person name="Smith M."/>
            <person name="Roesemann S."/>
            <person name="Alexander J.E."/>
            <person name="Rich S.A."/>
            <person name="Livny J."/>
            <person name="Vlamakis H."/>
            <person name="Clish C."/>
            <person name="Bullock K."/>
            <person name="Deik A."/>
            <person name="Scott J."/>
            <person name="Pierce K.A."/>
            <person name="Xavier R.J."/>
            <person name="Alm E.J."/>
        </authorList>
    </citation>
    <scope>NUCLEOTIDE SEQUENCE [LARGE SCALE GENOMIC DNA]</scope>
    <source>
        <strain evidence="9 10">BIOML-A204</strain>
    </source>
</reference>
<dbReference type="SUPFAM" id="SSF48452">
    <property type="entry name" value="TPR-like"/>
    <property type="match status" value="1"/>
</dbReference>
<keyword evidence="3 6" id="KW-0732">Signal</keyword>
<comment type="similarity">
    <text evidence="2">Belongs to the SusD family.</text>
</comment>
<evidence type="ECO:0000259" key="7">
    <source>
        <dbReference type="Pfam" id="PF07980"/>
    </source>
</evidence>
<feature type="domain" description="RagB/SusD" evidence="7">
    <location>
        <begin position="349"/>
        <end position="647"/>
    </location>
</feature>
<evidence type="ECO:0000259" key="8">
    <source>
        <dbReference type="Pfam" id="PF14322"/>
    </source>
</evidence>
<dbReference type="GO" id="GO:0009279">
    <property type="term" value="C:cell outer membrane"/>
    <property type="evidence" value="ECO:0007669"/>
    <property type="project" value="UniProtKB-SubCell"/>
</dbReference>
<dbReference type="InterPro" id="IPR033985">
    <property type="entry name" value="SusD-like_N"/>
</dbReference>
<evidence type="ECO:0000313" key="9">
    <source>
        <dbReference type="EMBL" id="KAA2561739.1"/>
    </source>
</evidence>
<evidence type="ECO:0000256" key="6">
    <source>
        <dbReference type="SAM" id="SignalP"/>
    </source>
</evidence>
<evidence type="ECO:0000256" key="4">
    <source>
        <dbReference type="ARBA" id="ARBA00023136"/>
    </source>
</evidence>
<dbReference type="Proteomes" id="UP000323119">
    <property type="component" value="Unassembled WGS sequence"/>
</dbReference>
<sequence length="647" mass="74407">MKKIRIFATALLLAFTLSSCESFFDVELDDQAKIEDIFRQKTEVQKYLSHLYSYIPQEEEVVGMHGWTVGRSDEALFSWYQWVYYTQFRTGNYSSATTNFNYWPDYYIGINQCSIFLKYIDLDKEDTPTTVAYMKAEARFLRAYYYFLLFRQYGPVFIWGDQIADETIDAKSVDRHTVQENIDFMVGELDAIKNDLPVRTDDIGIDGKQWAGRVTRGAALALKSRILLYAASPLYNGCDLYKGQMQNIRGEFLFPQSKDETKWEAAAQAAWDVIELAETGLYDLYKDTEQTDEFTRYMSSYQGVRLKPWNKETIWGWWSRSGGYSWLGGTGGLLAGAMPGMTSGGASGVVYQGYGGIQPSLKLVDSYPMYTTGRYPVTGYQGENDMSKPIVDPQSGYQATGFTEGYKQPGIDWGDGIKAHNSCINRDPRYYACLVPNGFWWPNKTENIKFTCYNNDACTNKWNAGEGGGITRVGYVWRRLLETNKSLREAKDYTSMQTVYPAFRLAEIYLNYAEACNEKPQRDETAALEYLNKVRARVGLKKIEVAYPEIKGNKELLRWCIQKERMVEFGLEAMRHYDACRWMIAKEEYPSENWTLHVSATTYEESYERVHTDYVGAPAVFRDKDYLHPINAAQMAEMTNMTQNYGH</sequence>
<evidence type="ECO:0000256" key="1">
    <source>
        <dbReference type="ARBA" id="ARBA00004442"/>
    </source>
</evidence>
<evidence type="ECO:0000256" key="2">
    <source>
        <dbReference type="ARBA" id="ARBA00006275"/>
    </source>
</evidence>
<dbReference type="AlphaFoldDB" id="A0A9P4DNZ0"/>
<evidence type="ECO:0000256" key="3">
    <source>
        <dbReference type="ARBA" id="ARBA00022729"/>
    </source>
</evidence>
<dbReference type="EMBL" id="VVUY01000005">
    <property type="protein sequence ID" value="KAA2561739.1"/>
    <property type="molecule type" value="Genomic_DNA"/>
</dbReference>
<feature type="chain" id="PRO_5040132266" evidence="6">
    <location>
        <begin position="25"/>
        <end position="647"/>
    </location>
</feature>